<gene>
    <name evidence="1" type="ORF">X798_07715</name>
</gene>
<organism evidence="3">
    <name type="scientific">Onchocerca flexuosa</name>
    <dbReference type="NCBI Taxonomy" id="387005"/>
    <lineage>
        <taxon>Eukaryota</taxon>
        <taxon>Metazoa</taxon>
        <taxon>Ecdysozoa</taxon>
        <taxon>Nematoda</taxon>
        <taxon>Chromadorea</taxon>
        <taxon>Rhabditida</taxon>
        <taxon>Spirurina</taxon>
        <taxon>Spiruromorpha</taxon>
        <taxon>Filarioidea</taxon>
        <taxon>Onchocercidae</taxon>
        <taxon>Onchocerca</taxon>
    </lineage>
</organism>
<evidence type="ECO:0000313" key="3">
    <source>
        <dbReference type="WBParaSite" id="OFLC_0000000701-mRNA-1"/>
    </source>
</evidence>
<reference evidence="3" key="2">
    <citation type="submission" date="2016-06" db="UniProtKB">
        <authorList>
            <consortium name="WormBaseParasite"/>
        </authorList>
    </citation>
    <scope>IDENTIFICATION</scope>
</reference>
<dbReference type="WBParaSite" id="OFLC_0000000701-mRNA-1">
    <property type="protein sequence ID" value="OFLC_0000000701-mRNA-1"/>
    <property type="gene ID" value="OFLC_0000000701"/>
</dbReference>
<protein>
    <submittedName>
        <fullName evidence="3">Ovule protein</fullName>
    </submittedName>
</protein>
<evidence type="ECO:0000313" key="1">
    <source>
        <dbReference type="EMBL" id="OZC05279.1"/>
    </source>
</evidence>
<dbReference type="EMBL" id="KZ271524">
    <property type="protein sequence ID" value="OZC05279.1"/>
    <property type="molecule type" value="Genomic_DNA"/>
</dbReference>
<sequence length="80" mass="9232">MPPKSNGLERTYWISCSWGLKRYLSSVSYSWGHDLNICTPPQHETHTPREYECNYYHKHLMNGSERIVGKICIFGEGSPG</sequence>
<proteinExistence type="predicted"/>
<keyword evidence="2" id="KW-1185">Reference proteome</keyword>
<accession>A0A183GXP8</accession>
<reference evidence="1 2" key="1">
    <citation type="submission" date="2015-12" db="EMBL/GenBank/DDBJ databases">
        <title>Draft genome of the nematode, Onchocerca flexuosa.</title>
        <authorList>
            <person name="Mitreva M."/>
        </authorList>
    </citation>
    <scope>NUCLEOTIDE SEQUENCE [LARGE SCALE GENOMIC DNA]</scope>
    <source>
        <strain evidence="1">Red Deer</strain>
    </source>
</reference>
<name>A0A183GXP8_9BILA</name>
<dbReference type="Proteomes" id="UP000242913">
    <property type="component" value="Unassembled WGS sequence"/>
</dbReference>
<dbReference type="AlphaFoldDB" id="A0A183GXP8"/>
<evidence type="ECO:0000313" key="2">
    <source>
        <dbReference type="Proteomes" id="UP000242913"/>
    </source>
</evidence>